<sequence length="288" mass="30623">MNQTPDITPTTTTLLIAPAAVLMFGVFVLPFLFLVVLSFWSQVPGSLSLDTSLTLANYVRIFTDSYYLGGLWTTLWLSGFVTLICLLLALPLARWIVLHAGRAKGLLIGISILPLICGALLPTLGLVNLLSPLGFINGALKSMGVIQSSLPLLGNITGVTIGLVQAFLPLMVLPLINTIERIPRDYEKAAMSLGASPLVVWRRVLLPLMLPGIVAGSLLVFCAALTAFVTPQILGQGKVVTFASLAYQQAAMVLDWPFASALGIVMLLFLALAGLVGALISRRLARGS</sequence>
<evidence type="ECO:0000313" key="11">
    <source>
        <dbReference type="Proteomes" id="UP000033411"/>
    </source>
</evidence>
<dbReference type="RefSeq" id="WP_046139677.1">
    <property type="nucleotide sequence ID" value="NZ_LANJ01000047.1"/>
</dbReference>
<reference evidence="10 11" key="1">
    <citation type="submission" date="2015-03" db="EMBL/GenBank/DDBJ databases">
        <authorList>
            <person name="Lepp D."/>
            <person name="Hassan Y.I."/>
            <person name="Li X.-Z."/>
            <person name="Zhou T."/>
        </authorList>
    </citation>
    <scope>NUCLEOTIDE SEQUENCE [LARGE SCALE GENOMIC DNA]</scope>
    <source>
        <strain evidence="10 11">E84</strain>
    </source>
</reference>
<evidence type="ECO:0000259" key="9">
    <source>
        <dbReference type="PROSITE" id="PS50928"/>
    </source>
</evidence>
<dbReference type="Proteomes" id="UP000033411">
    <property type="component" value="Unassembled WGS sequence"/>
</dbReference>
<feature type="transmembrane region" description="Helical" evidence="8">
    <location>
        <begin position="258"/>
        <end position="280"/>
    </location>
</feature>
<dbReference type="EMBL" id="LANJ01000047">
    <property type="protein sequence ID" value="KKC35014.1"/>
    <property type="molecule type" value="Genomic_DNA"/>
</dbReference>
<dbReference type="PANTHER" id="PTHR42929">
    <property type="entry name" value="INNER MEMBRANE ABC TRANSPORTER PERMEASE PROTEIN YDCU-RELATED-RELATED"/>
    <property type="match status" value="1"/>
</dbReference>
<dbReference type="SUPFAM" id="SSF161098">
    <property type="entry name" value="MetI-like"/>
    <property type="match status" value="1"/>
</dbReference>
<proteinExistence type="inferred from homology"/>
<dbReference type="OrthoDB" id="9807047at2"/>
<dbReference type="PATRIC" id="fig|1293439.3.peg.3615"/>
<evidence type="ECO:0000256" key="3">
    <source>
        <dbReference type="ARBA" id="ARBA00022448"/>
    </source>
</evidence>
<comment type="caution">
    <text evidence="10">The sequence shown here is derived from an EMBL/GenBank/DDBJ whole genome shotgun (WGS) entry which is preliminary data.</text>
</comment>
<dbReference type="GO" id="GO:0005886">
    <property type="term" value="C:plasma membrane"/>
    <property type="evidence" value="ECO:0007669"/>
    <property type="project" value="UniProtKB-SubCell"/>
</dbReference>
<evidence type="ECO:0000256" key="5">
    <source>
        <dbReference type="ARBA" id="ARBA00022692"/>
    </source>
</evidence>
<dbReference type="Pfam" id="PF00528">
    <property type="entry name" value="BPD_transp_1"/>
    <property type="match status" value="1"/>
</dbReference>
<evidence type="ECO:0000256" key="6">
    <source>
        <dbReference type="ARBA" id="ARBA00022989"/>
    </source>
</evidence>
<dbReference type="Gene3D" id="1.10.3720.10">
    <property type="entry name" value="MetI-like"/>
    <property type="match status" value="1"/>
</dbReference>
<evidence type="ECO:0000256" key="8">
    <source>
        <dbReference type="RuleBase" id="RU363032"/>
    </source>
</evidence>
<keyword evidence="5 8" id="KW-0812">Transmembrane</keyword>
<comment type="similarity">
    <text evidence="2">Belongs to the binding-protein-dependent transport system permease family. CysTW subfamily.</text>
</comment>
<evidence type="ECO:0000256" key="2">
    <source>
        <dbReference type="ARBA" id="ARBA00007069"/>
    </source>
</evidence>
<dbReference type="AlphaFoldDB" id="A0A0F5Q4L4"/>
<feature type="domain" description="ABC transmembrane type-1" evidence="9">
    <location>
        <begin position="71"/>
        <end position="277"/>
    </location>
</feature>
<feature type="transmembrane region" description="Helical" evidence="8">
    <location>
        <begin position="12"/>
        <end position="40"/>
    </location>
</feature>
<evidence type="ECO:0000256" key="7">
    <source>
        <dbReference type="ARBA" id="ARBA00023136"/>
    </source>
</evidence>
<feature type="transmembrane region" description="Helical" evidence="8">
    <location>
        <begin position="105"/>
        <end position="130"/>
    </location>
</feature>
<keyword evidence="11" id="KW-1185">Reference proteome</keyword>
<feature type="transmembrane region" description="Helical" evidence="8">
    <location>
        <begin position="75"/>
        <end position="93"/>
    </location>
</feature>
<dbReference type="STRING" id="1293439.WH87_17725"/>
<feature type="transmembrane region" description="Helical" evidence="8">
    <location>
        <begin position="204"/>
        <end position="229"/>
    </location>
</feature>
<organism evidence="10 11">
    <name type="scientific">Devosia epidermidihirudinis</name>
    <dbReference type="NCBI Taxonomy" id="1293439"/>
    <lineage>
        <taxon>Bacteria</taxon>
        <taxon>Pseudomonadati</taxon>
        <taxon>Pseudomonadota</taxon>
        <taxon>Alphaproteobacteria</taxon>
        <taxon>Hyphomicrobiales</taxon>
        <taxon>Devosiaceae</taxon>
        <taxon>Devosia</taxon>
    </lineage>
</organism>
<accession>A0A0F5Q4L4</accession>
<dbReference type="PROSITE" id="PS50928">
    <property type="entry name" value="ABC_TM1"/>
    <property type="match status" value="1"/>
</dbReference>
<keyword evidence="4" id="KW-1003">Cell membrane</keyword>
<protein>
    <recommendedName>
        <fullName evidence="9">ABC transmembrane type-1 domain-containing protein</fullName>
    </recommendedName>
</protein>
<evidence type="ECO:0000313" key="10">
    <source>
        <dbReference type="EMBL" id="KKC35014.1"/>
    </source>
</evidence>
<keyword evidence="6 8" id="KW-1133">Transmembrane helix</keyword>
<name>A0A0F5Q4L4_9HYPH</name>
<comment type="subcellular location">
    <subcellularLocation>
        <location evidence="1 8">Cell membrane</location>
        <topology evidence="1 8">Multi-pass membrane protein</topology>
    </subcellularLocation>
</comment>
<keyword evidence="7 8" id="KW-0472">Membrane</keyword>
<dbReference type="GO" id="GO:0055085">
    <property type="term" value="P:transmembrane transport"/>
    <property type="evidence" value="ECO:0007669"/>
    <property type="project" value="InterPro"/>
</dbReference>
<evidence type="ECO:0000256" key="1">
    <source>
        <dbReference type="ARBA" id="ARBA00004651"/>
    </source>
</evidence>
<dbReference type="CDD" id="cd06261">
    <property type="entry name" value="TM_PBP2"/>
    <property type="match status" value="1"/>
</dbReference>
<evidence type="ECO:0000256" key="4">
    <source>
        <dbReference type="ARBA" id="ARBA00022475"/>
    </source>
</evidence>
<dbReference type="InterPro" id="IPR035906">
    <property type="entry name" value="MetI-like_sf"/>
</dbReference>
<dbReference type="InterPro" id="IPR000515">
    <property type="entry name" value="MetI-like"/>
</dbReference>
<gene>
    <name evidence="10" type="ORF">WH87_17725</name>
</gene>
<feature type="transmembrane region" description="Helical" evidence="8">
    <location>
        <begin position="150"/>
        <end position="176"/>
    </location>
</feature>
<dbReference type="PANTHER" id="PTHR42929:SF5">
    <property type="entry name" value="ABC TRANSPORTER PERMEASE PROTEIN"/>
    <property type="match status" value="1"/>
</dbReference>
<keyword evidence="3 8" id="KW-0813">Transport</keyword>